<comment type="similarity">
    <text evidence="2 7">Belongs to the FKBP-type PPIase family.</text>
</comment>
<dbReference type="Gene3D" id="3.10.50.40">
    <property type="match status" value="1"/>
</dbReference>
<sequence>MAQATSAAEAAKEPGAVVTPSGLIYRSLGEGAGAAPTSTDVVKVHYRGTFLDGREFDSSYKRGEPIEFPLNGVIKCWTEGVQKMKAGGKARLTCPPAIAYGERGAGGVIPPNATLQFEVELISVKGK</sequence>
<feature type="domain" description="PPIase FKBP-type" evidence="8">
    <location>
        <begin position="39"/>
        <end position="125"/>
    </location>
</feature>
<dbReference type="FunFam" id="3.10.50.40:FF:000006">
    <property type="entry name" value="Peptidyl-prolyl cis-trans isomerase"/>
    <property type="match status" value="1"/>
</dbReference>
<reference evidence="9 10" key="1">
    <citation type="submission" date="2017-01" db="EMBL/GenBank/DDBJ databases">
        <authorList>
            <person name="Mah S.A."/>
            <person name="Swanson W.J."/>
            <person name="Moy G.W."/>
            <person name="Vacquier V.D."/>
        </authorList>
    </citation>
    <scope>NUCLEOTIDE SEQUENCE [LARGE SCALE GENOMIC DNA]</scope>
    <source>
        <strain evidence="9 10">DCY110</strain>
    </source>
</reference>
<evidence type="ECO:0000313" key="10">
    <source>
        <dbReference type="Proteomes" id="UP000186609"/>
    </source>
</evidence>
<keyword evidence="3 6" id="KW-0697">Rotamase</keyword>
<evidence type="ECO:0000256" key="4">
    <source>
        <dbReference type="ARBA" id="ARBA00023235"/>
    </source>
</evidence>
<dbReference type="KEGG" id="rhy:RD110_25885"/>
<keyword evidence="10" id="KW-1185">Reference proteome</keyword>
<evidence type="ECO:0000256" key="7">
    <source>
        <dbReference type="RuleBase" id="RU003915"/>
    </source>
</evidence>
<evidence type="ECO:0000256" key="1">
    <source>
        <dbReference type="ARBA" id="ARBA00000971"/>
    </source>
</evidence>
<dbReference type="Pfam" id="PF00254">
    <property type="entry name" value="FKBP_C"/>
    <property type="match status" value="1"/>
</dbReference>
<comment type="catalytic activity">
    <reaction evidence="1 6 7">
        <text>[protein]-peptidylproline (omega=180) = [protein]-peptidylproline (omega=0)</text>
        <dbReference type="Rhea" id="RHEA:16237"/>
        <dbReference type="Rhea" id="RHEA-COMP:10747"/>
        <dbReference type="Rhea" id="RHEA-COMP:10748"/>
        <dbReference type="ChEBI" id="CHEBI:83833"/>
        <dbReference type="ChEBI" id="CHEBI:83834"/>
        <dbReference type="EC" id="5.2.1.8"/>
    </reaction>
</comment>
<dbReference type="PANTHER" id="PTHR43811:SF19">
    <property type="entry name" value="39 KDA FK506-BINDING NUCLEAR PROTEIN"/>
    <property type="match status" value="1"/>
</dbReference>
<dbReference type="InterPro" id="IPR001179">
    <property type="entry name" value="PPIase_FKBP_dom"/>
</dbReference>
<protein>
    <recommendedName>
        <fullName evidence="7">Peptidyl-prolyl cis-trans isomerase</fullName>
        <ecNumber evidence="7">5.2.1.8</ecNumber>
    </recommendedName>
</protein>
<name>A0A1P8K4N7_9BURK</name>
<dbReference type="PROSITE" id="PS50059">
    <property type="entry name" value="FKBP_PPIASE"/>
    <property type="match status" value="1"/>
</dbReference>
<dbReference type="EC" id="5.2.1.8" evidence="7"/>
<dbReference type="PANTHER" id="PTHR43811">
    <property type="entry name" value="FKBP-TYPE PEPTIDYL-PROLYL CIS-TRANS ISOMERASE FKPA"/>
    <property type="match status" value="1"/>
</dbReference>
<dbReference type="AlphaFoldDB" id="A0A1P8K4N7"/>
<evidence type="ECO:0000256" key="6">
    <source>
        <dbReference type="PROSITE-ProRule" id="PRU00277"/>
    </source>
</evidence>
<dbReference type="OrthoDB" id="280278at2"/>
<evidence type="ECO:0000256" key="3">
    <source>
        <dbReference type="ARBA" id="ARBA00023110"/>
    </source>
</evidence>
<keyword evidence="4 6" id="KW-0413">Isomerase</keyword>
<accession>A0A1P8K4N7</accession>
<evidence type="ECO:0000313" key="9">
    <source>
        <dbReference type="EMBL" id="APW40975.1"/>
    </source>
</evidence>
<evidence type="ECO:0000256" key="2">
    <source>
        <dbReference type="ARBA" id="ARBA00006577"/>
    </source>
</evidence>
<evidence type="ECO:0000256" key="5">
    <source>
        <dbReference type="ARBA" id="ARBA00056164"/>
    </source>
</evidence>
<dbReference type="STRING" id="1842727.RD110_25885"/>
<dbReference type="EMBL" id="CP019236">
    <property type="protein sequence ID" value="APW40975.1"/>
    <property type="molecule type" value="Genomic_DNA"/>
</dbReference>
<dbReference type="SUPFAM" id="SSF54534">
    <property type="entry name" value="FKBP-like"/>
    <property type="match status" value="1"/>
</dbReference>
<dbReference type="InterPro" id="IPR046357">
    <property type="entry name" value="PPIase_dom_sf"/>
</dbReference>
<dbReference type="Proteomes" id="UP000186609">
    <property type="component" value="Chromosome"/>
</dbReference>
<comment type="function">
    <text evidence="5">PPIases accelerate the folding of proteins.</text>
</comment>
<proteinExistence type="inferred from homology"/>
<organism evidence="9 10">
    <name type="scientific">Rhodoferax koreensis</name>
    <dbReference type="NCBI Taxonomy" id="1842727"/>
    <lineage>
        <taxon>Bacteria</taxon>
        <taxon>Pseudomonadati</taxon>
        <taxon>Pseudomonadota</taxon>
        <taxon>Betaproteobacteria</taxon>
        <taxon>Burkholderiales</taxon>
        <taxon>Comamonadaceae</taxon>
        <taxon>Rhodoferax</taxon>
    </lineage>
</organism>
<evidence type="ECO:0000259" key="8">
    <source>
        <dbReference type="PROSITE" id="PS50059"/>
    </source>
</evidence>
<gene>
    <name evidence="9" type="ORF">RD110_25885</name>
</gene>
<dbReference type="GO" id="GO:0003755">
    <property type="term" value="F:peptidyl-prolyl cis-trans isomerase activity"/>
    <property type="evidence" value="ECO:0007669"/>
    <property type="project" value="UniProtKB-UniRule"/>
</dbReference>